<dbReference type="Pfam" id="PF13508">
    <property type="entry name" value="Acetyltransf_7"/>
    <property type="match status" value="1"/>
</dbReference>
<keyword evidence="2" id="KW-0808">Transferase</keyword>
<dbReference type="Proteomes" id="UP000451565">
    <property type="component" value="Unassembled WGS sequence"/>
</dbReference>
<gene>
    <name evidence="2" type="ORF">GEV47_07500</name>
</gene>
<accession>A0A843YM42</accession>
<dbReference type="Gene3D" id="3.40.630.30">
    <property type="match status" value="1"/>
</dbReference>
<dbReference type="PANTHER" id="PTHR43617:SF2">
    <property type="entry name" value="UPF0039 PROTEIN SLL0451"/>
    <property type="match status" value="1"/>
</dbReference>
<dbReference type="InterPro" id="IPR000182">
    <property type="entry name" value="GNAT_dom"/>
</dbReference>
<keyword evidence="3" id="KW-1185">Reference proteome</keyword>
<organism evidence="2 3">
    <name type="scientific">Glaciimonas soli</name>
    <dbReference type="NCBI Taxonomy" id="2590999"/>
    <lineage>
        <taxon>Bacteria</taxon>
        <taxon>Pseudomonadati</taxon>
        <taxon>Pseudomonadota</taxon>
        <taxon>Betaproteobacteria</taxon>
        <taxon>Burkholderiales</taxon>
        <taxon>Oxalobacteraceae</taxon>
        <taxon>Glaciimonas</taxon>
    </lineage>
</organism>
<feature type="domain" description="N-acetyltransferase" evidence="1">
    <location>
        <begin position="5"/>
        <end position="162"/>
    </location>
</feature>
<dbReference type="PANTHER" id="PTHR43617">
    <property type="entry name" value="L-AMINO ACID N-ACETYLTRANSFERASE"/>
    <property type="match status" value="1"/>
</dbReference>
<name>A0A843YM42_9BURK</name>
<dbReference type="GO" id="GO:0016747">
    <property type="term" value="F:acyltransferase activity, transferring groups other than amino-acyl groups"/>
    <property type="evidence" value="ECO:0007669"/>
    <property type="project" value="InterPro"/>
</dbReference>
<dbReference type="SUPFAM" id="SSF55729">
    <property type="entry name" value="Acyl-CoA N-acyltransferases (Nat)"/>
    <property type="match status" value="1"/>
</dbReference>
<dbReference type="CDD" id="cd04301">
    <property type="entry name" value="NAT_SF"/>
    <property type="match status" value="1"/>
</dbReference>
<evidence type="ECO:0000259" key="1">
    <source>
        <dbReference type="PROSITE" id="PS51186"/>
    </source>
</evidence>
<dbReference type="InterPro" id="IPR050276">
    <property type="entry name" value="MshD_Acetyltransferase"/>
</dbReference>
<dbReference type="AlphaFoldDB" id="A0A843YM42"/>
<dbReference type="EMBL" id="WINI01000003">
    <property type="protein sequence ID" value="MQR00525.1"/>
    <property type="molecule type" value="Genomic_DNA"/>
</dbReference>
<sequence length="174" mass="18865">MPAETCIRAEEKRDCDAIRALNYEAFLHHPHHAAGSLPTEHKIVDALRDQGTLILSLVAEQRQIIVGHIAFSPVLINQQSCGWVGLGPVAVLPEYQKQGIGRLLINQGIARMREQGAAGIVLLGDPAFYRQFGFKAEPGLTLADVPPEYFLCLGFGAILPIGEVSYDAAFSTTS</sequence>
<evidence type="ECO:0000313" key="3">
    <source>
        <dbReference type="Proteomes" id="UP000451565"/>
    </source>
</evidence>
<comment type="caution">
    <text evidence="2">The sequence shown here is derived from an EMBL/GenBank/DDBJ whole genome shotgun (WGS) entry which is preliminary data.</text>
</comment>
<dbReference type="PROSITE" id="PS51186">
    <property type="entry name" value="GNAT"/>
    <property type="match status" value="1"/>
</dbReference>
<proteinExistence type="predicted"/>
<evidence type="ECO:0000313" key="2">
    <source>
        <dbReference type="EMBL" id="MQR00525.1"/>
    </source>
</evidence>
<dbReference type="OrthoDB" id="9797178at2"/>
<dbReference type="RefSeq" id="WP_153234110.1">
    <property type="nucleotide sequence ID" value="NZ_WINI01000003.1"/>
</dbReference>
<dbReference type="InterPro" id="IPR016181">
    <property type="entry name" value="Acyl_CoA_acyltransferase"/>
</dbReference>
<reference evidence="2 3" key="1">
    <citation type="submission" date="2019-10" db="EMBL/GenBank/DDBJ databases">
        <title>Glaciimonas soli sp. nov., a psychrophilic bacterium isolated from the forest soil of a high elevation mountain in Taiwan.</title>
        <authorList>
            <person name="Wang L.-T."/>
            <person name="Shieh W.Y."/>
        </authorList>
    </citation>
    <scope>NUCLEOTIDE SEQUENCE [LARGE SCALE GENOMIC DNA]</scope>
    <source>
        <strain evidence="2 3">GS1</strain>
    </source>
</reference>
<protein>
    <submittedName>
        <fullName evidence="2">GNAT family N-acetyltransferase</fullName>
    </submittedName>
</protein>